<comment type="similarity">
    <text evidence="1">Belongs to the ABC transporter superfamily.</text>
</comment>
<dbReference type="InterPro" id="IPR027417">
    <property type="entry name" value="P-loop_NTPase"/>
</dbReference>
<dbReference type="SMART" id="SM00382">
    <property type="entry name" value="AAA"/>
    <property type="match status" value="1"/>
</dbReference>
<reference evidence="7" key="1">
    <citation type="submission" date="2016-10" db="EMBL/GenBank/DDBJ databases">
        <authorList>
            <person name="Varghese N."/>
            <person name="Submissions S."/>
        </authorList>
    </citation>
    <scope>NUCLEOTIDE SEQUENCE [LARGE SCALE GENOMIC DNA]</scope>
    <source>
        <strain evidence="7">CGMCC 4.3506</strain>
    </source>
</reference>
<evidence type="ECO:0000313" key="6">
    <source>
        <dbReference type="EMBL" id="SDF46459.1"/>
    </source>
</evidence>
<dbReference type="GO" id="GO:0016887">
    <property type="term" value="F:ATP hydrolysis activity"/>
    <property type="evidence" value="ECO:0007669"/>
    <property type="project" value="InterPro"/>
</dbReference>
<gene>
    <name evidence="6" type="ORF">SAMN05216553_101759</name>
</gene>
<keyword evidence="7" id="KW-1185">Reference proteome</keyword>
<keyword evidence="4 6" id="KW-0067">ATP-binding</keyword>
<evidence type="ECO:0000256" key="3">
    <source>
        <dbReference type="ARBA" id="ARBA00022741"/>
    </source>
</evidence>
<dbReference type="GO" id="GO:0015424">
    <property type="term" value="F:ABC-type amino acid transporter activity"/>
    <property type="evidence" value="ECO:0007669"/>
    <property type="project" value="InterPro"/>
</dbReference>
<evidence type="ECO:0000256" key="1">
    <source>
        <dbReference type="ARBA" id="ARBA00005417"/>
    </source>
</evidence>
<dbReference type="InterPro" id="IPR030679">
    <property type="entry name" value="ABC_ATPase_HisP-typ"/>
</dbReference>
<dbReference type="EMBL" id="FNCC01000001">
    <property type="protein sequence ID" value="SDF46459.1"/>
    <property type="molecule type" value="Genomic_DNA"/>
</dbReference>
<protein>
    <submittedName>
        <fullName evidence="6">Polar amino acid transport system ATP-binding protein</fullName>
    </submittedName>
</protein>
<dbReference type="PROSITE" id="PS00211">
    <property type="entry name" value="ABC_TRANSPORTER_1"/>
    <property type="match status" value="1"/>
</dbReference>
<dbReference type="InterPro" id="IPR003439">
    <property type="entry name" value="ABC_transporter-like_ATP-bd"/>
</dbReference>
<evidence type="ECO:0000259" key="5">
    <source>
        <dbReference type="PROSITE" id="PS50893"/>
    </source>
</evidence>
<dbReference type="GO" id="GO:0005524">
    <property type="term" value="F:ATP binding"/>
    <property type="evidence" value="ECO:0007669"/>
    <property type="project" value="UniProtKB-KW"/>
</dbReference>
<dbReference type="Gene3D" id="3.40.50.300">
    <property type="entry name" value="P-loop containing nucleotide triphosphate hydrolases"/>
    <property type="match status" value="1"/>
</dbReference>
<dbReference type="PIRSF" id="PIRSF039085">
    <property type="entry name" value="ABC_ATPase_HisP"/>
    <property type="match status" value="1"/>
</dbReference>
<dbReference type="STRING" id="200378.SAMN05216553_101759"/>
<dbReference type="InterPro" id="IPR003593">
    <property type="entry name" value="AAA+_ATPase"/>
</dbReference>
<dbReference type="PANTHER" id="PTHR43166:SF4">
    <property type="entry name" value="PHOSPHONATES IMPORT ATP-BINDING PROTEIN PHNC"/>
    <property type="match status" value="1"/>
</dbReference>
<evidence type="ECO:0000256" key="4">
    <source>
        <dbReference type="ARBA" id="ARBA00022840"/>
    </source>
</evidence>
<keyword evidence="2" id="KW-0813">Transport</keyword>
<accession>A0A1G7LBU4</accession>
<organism evidence="6 7">
    <name type="scientific">Lentzea fradiae</name>
    <dbReference type="NCBI Taxonomy" id="200378"/>
    <lineage>
        <taxon>Bacteria</taxon>
        <taxon>Bacillati</taxon>
        <taxon>Actinomycetota</taxon>
        <taxon>Actinomycetes</taxon>
        <taxon>Pseudonocardiales</taxon>
        <taxon>Pseudonocardiaceae</taxon>
        <taxon>Lentzea</taxon>
    </lineage>
</organism>
<keyword evidence="3" id="KW-0547">Nucleotide-binding</keyword>
<sequence length="265" mass="29125">MTDVPVLSVRNIRRSFGEHAALDGVSLDVAQGEVVAVIGPSGSGKSTLVRCVHQLEPIDSGAMYLDGELLGFEHAGNRLRPLPPKRVAQQRRRMGMVFQQFQLFPHWTVARNITEAQVRVHGRSREQAGERTAELLGKVGLTDKAEAHPRQLSGGQQQRVAIARALATRPRVMLLDEPTSALDPELVDEVLAVVRDLAAAGLTMVIVTHEISFAMEVADRFVFMDQGRIVEQGPVADVLADGRSDRLRAFLSRYAQTRDTRSAHV</sequence>
<dbReference type="Pfam" id="PF00005">
    <property type="entry name" value="ABC_tran"/>
    <property type="match status" value="1"/>
</dbReference>
<dbReference type="PROSITE" id="PS50893">
    <property type="entry name" value="ABC_TRANSPORTER_2"/>
    <property type="match status" value="1"/>
</dbReference>
<proteinExistence type="inferred from homology"/>
<dbReference type="OrthoDB" id="3513750at2"/>
<dbReference type="AlphaFoldDB" id="A0A1G7LBU4"/>
<dbReference type="InterPro" id="IPR050086">
    <property type="entry name" value="MetN_ABC_transporter-like"/>
</dbReference>
<feature type="domain" description="ABC transporter" evidence="5">
    <location>
        <begin position="7"/>
        <end position="251"/>
    </location>
</feature>
<dbReference type="SUPFAM" id="SSF52540">
    <property type="entry name" value="P-loop containing nucleoside triphosphate hydrolases"/>
    <property type="match status" value="1"/>
</dbReference>
<dbReference type="PANTHER" id="PTHR43166">
    <property type="entry name" value="AMINO ACID IMPORT ATP-BINDING PROTEIN"/>
    <property type="match status" value="1"/>
</dbReference>
<dbReference type="CDD" id="cd03262">
    <property type="entry name" value="ABC_HisP_GlnQ"/>
    <property type="match status" value="1"/>
</dbReference>
<dbReference type="InterPro" id="IPR017871">
    <property type="entry name" value="ABC_transporter-like_CS"/>
</dbReference>
<name>A0A1G7LBU4_9PSEU</name>
<dbReference type="RefSeq" id="WP_090045548.1">
    <property type="nucleotide sequence ID" value="NZ_FNCC01000001.1"/>
</dbReference>
<dbReference type="Proteomes" id="UP000199623">
    <property type="component" value="Unassembled WGS sequence"/>
</dbReference>
<evidence type="ECO:0000313" key="7">
    <source>
        <dbReference type="Proteomes" id="UP000199623"/>
    </source>
</evidence>
<evidence type="ECO:0000256" key="2">
    <source>
        <dbReference type="ARBA" id="ARBA00022448"/>
    </source>
</evidence>